<proteinExistence type="predicted"/>
<evidence type="ECO:0000313" key="3">
    <source>
        <dbReference type="Proteomes" id="UP000299102"/>
    </source>
</evidence>
<sequence length="174" mass="20383">MKRLGGRLRAPRRDRPERGVPSPRRRSALSRPMKTFHFYDSQRRGRHRNRTRQRVPLNKATRNEKMIITLVCPLCFVAFRDVIVRETRRLPLVAAAPADWPLVFPSHAPFVSNCKAKSTHNDIPDKIQKTKVTLQRYFSARDFMVCDLTTAVQRVKGEGLVHHRYPTDKMRRLE</sequence>
<accession>A0A4C1U2T4</accession>
<comment type="caution">
    <text evidence="2">The sequence shown here is derived from an EMBL/GenBank/DDBJ whole genome shotgun (WGS) entry which is preliminary data.</text>
</comment>
<protein>
    <submittedName>
        <fullName evidence="2">Uncharacterized protein</fullName>
    </submittedName>
</protein>
<reference evidence="2 3" key="1">
    <citation type="journal article" date="2019" name="Commun. Biol.">
        <title>The bagworm genome reveals a unique fibroin gene that provides high tensile strength.</title>
        <authorList>
            <person name="Kono N."/>
            <person name="Nakamura H."/>
            <person name="Ohtoshi R."/>
            <person name="Tomita M."/>
            <person name="Numata K."/>
            <person name="Arakawa K."/>
        </authorList>
    </citation>
    <scope>NUCLEOTIDE SEQUENCE [LARGE SCALE GENOMIC DNA]</scope>
</reference>
<dbReference type="Proteomes" id="UP000299102">
    <property type="component" value="Unassembled WGS sequence"/>
</dbReference>
<feature type="region of interest" description="Disordered" evidence="1">
    <location>
        <begin position="1"/>
        <end position="32"/>
    </location>
</feature>
<evidence type="ECO:0000256" key="1">
    <source>
        <dbReference type="SAM" id="MobiDB-lite"/>
    </source>
</evidence>
<feature type="compositionally biased region" description="Basic residues" evidence="1">
    <location>
        <begin position="1"/>
        <end position="10"/>
    </location>
</feature>
<name>A0A4C1U2T4_EUMVA</name>
<keyword evidence="3" id="KW-1185">Reference proteome</keyword>
<organism evidence="2 3">
    <name type="scientific">Eumeta variegata</name>
    <name type="common">Bagworm moth</name>
    <name type="synonym">Eumeta japonica</name>
    <dbReference type="NCBI Taxonomy" id="151549"/>
    <lineage>
        <taxon>Eukaryota</taxon>
        <taxon>Metazoa</taxon>
        <taxon>Ecdysozoa</taxon>
        <taxon>Arthropoda</taxon>
        <taxon>Hexapoda</taxon>
        <taxon>Insecta</taxon>
        <taxon>Pterygota</taxon>
        <taxon>Neoptera</taxon>
        <taxon>Endopterygota</taxon>
        <taxon>Lepidoptera</taxon>
        <taxon>Glossata</taxon>
        <taxon>Ditrysia</taxon>
        <taxon>Tineoidea</taxon>
        <taxon>Psychidae</taxon>
        <taxon>Oiketicinae</taxon>
        <taxon>Eumeta</taxon>
    </lineage>
</organism>
<dbReference type="EMBL" id="BGZK01000118">
    <property type="protein sequence ID" value="GBP20457.1"/>
    <property type="molecule type" value="Genomic_DNA"/>
</dbReference>
<dbReference type="AlphaFoldDB" id="A0A4C1U2T4"/>
<evidence type="ECO:0000313" key="2">
    <source>
        <dbReference type="EMBL" id="GBP20457.1"/>
    </source>
</evidence>
<gene>
    <name evidence="2" type="ORF">EVAR_14706_1</name>
</gene>